<name>A0A0A9BBF3_ARUDO</name>
<reference evidence="2" key="1">
    <citation type="submission" date="2014-09" db="EMBL/GenBank/DDBJ databases">
        <authorList>
            <person name="Magalhaes I.L.F."/>
            <person name="Oliveira U."/>
            <person name="Santos F.R."/>
            <person name="Vidigal T.H.D.A."/>
            <person name="Brescovit A.D."/>
            <person name="Santos A.J."/>
        </authorList>
    </citation>
    <scope>NUCLEOTIDE SEQUENCE</scope>
    <source>
        <tissue evidence="2">Shoot tissue taken approximately 20 cm above the soil surface</tissue>
    </source>
</reference>
<reference evidence="2" key="2">
    <citation type="journal article" date="2015" name="Data Brief">
        <title>Shoot transcriptome of the giant reed, Arundo donax.</title>
        <authorList>
            <person name="Barrero R.A."/>
            <person name="Guerrero F.D."/>
            <person name="Moolhuijzen P."/>
            <person name="Goolsby J.A."/>
            <person name="Tidwell J."/>
            <person name="Bellgard S.E."/>
            <person name="Bellgard M.I."/>
        </authorList>
    </citation>
    <scope>NUCLEOTIDE SEQUENCE</scope>
    <source>
        <tissue evidence="2">Shoot tissue taken approximately 20 cm above the soil surface</tissue>
    </source>
</reference>
<dbReference type="AlphaFoldDB" id="A0A0A9BBF3"/>
<proteinExistence type="predicted"/>
<evidence type="ECO:0000256" key="1">
    <source>
        <dbReference type="SAM" id="Phobius"/>
    </source>
</evidence>
<evidence type="ECO:0000313" key="2">
    <source>
        <dbReference type="EMBL" id="JAD60641.1"/>
    </source>
</evidence>
<keyword evidence="1" id="KW-1133">Transmembrane helix</keyword>
<protein>
    <submittedName>
        <fullName evidence="2">Uncharacterized protein</fullName>
    </submittedName>
</protein>
<accession>A0A0A9BBF3</accession>
<keyword evidence="1" id="KW-0472">Membrane</keyword>
<sequence>MSIRNSYWLIVNFMQDLSMLHLFTILLGLHLSSRFMSNATNRIITSTWLMMSCQDI</sequence>
<feature type="transmembrane region" description="Helical" evidence="1">
    <location>
        <begin position="6"/>
        <end position="29"/>
    </location>
</feature>
<organism evidence="2">
    <name type="scientific">Arundo donax</name>
    <name type="common">Giant reed</name>
    <name type="synonym">Donax arundinaceus</name>
    <dbReference type="NCBI Taxonomy" id="35708"/>
    <lineage>
        <taxon>Eukaryota</taxon>
        <taxon>Viridiplantae</taxon>
        <taxon>Streptophyta</taxon>
        <taxon>Embryophyta</taxon>
        <taxon>Tracheophyta</taxon>
        <taxon>Spermatophyta</taxon>
        <taxon>Magnoliopsida</taxon>
        <taxon>Liliopsida</taxon>
        <taxon>Poales</taxon>
        <taxon>Poaceae</taxon>
        <taxon>PACMAD clade</taxon>
        <taxon>Arundinoideae</taxon>
        <taxon>Arundineae</taxon>
        <taxon>Arundo</taxon>
    </lineage>
</organism>
<keyword evidence="1" id="KW-0812">Transmembrane</keyword>
<dbReference type="EMBL" id="GBRH01237254">
    <property type="protein sequence ID" value="JAD60641.1"/>
    <property type="molecule type" value="Transcribed_RNA"/>
</dbReference>